<dbReference type="PANTHER" id="PTHR47236:SF5">
    <property type="entry name" value="GENE, 32742-RELATED"/>
    <property type="match status" value="1"/>
</dbReference>
<name>A0AAV2IZH6_KNICA</name>
<sequence>MKKVKSSTRNQSAKQASDAQCLCSLGYQPSNDNVCALKVYDLCHHGKSRTQHGQCLDRHQWSVHCERQVCPSAEAFGGVDRELGLCLCKELSERASCGPLCRRRVTEELNLDCKSNGELELVWRHENQVSSISGRVLQTLFLRWDPLETLQCSRKLNISRPVYIVRTTEEGFFGLLSGLPEELNHLFPITTQQETERFLESVLWEASQTGNISHTEVSPNYYPEYDIDNLYNTNPAFDWGAFRQLKEELSLSWTPPNLFSFVFNQPGVYAFKLSSHEHRHMRMTQGAGFWWSRLTTASLPESNEPQIYRNNIAGGPTQTSQAAHRNP</sequence>
<proteinExistence type="predicted"/>
<evidence type="ECO:0000313" key="3">
    <source>
        <dbReference type="Proteomes" id="UP001497482"/>
    </source>
</evidence>
<protein>
    <submittedName>
        <fullName evidence="2">Uncharacterized protein</fullName>
    </submittedName>
</protein>
<evidence type="ECO:0000256" key="1">
    <source>
        <dbReference type="SAM" id="MobiDB-lite"/>
    </source>
</evidence>
<feature type="region of interest" description="Disordered" evidence="1">
    <location>
        <begin position="308"/>
        <end position="327"/>
    </location>
</feature>
<organism evidence="2 3">
    <name type="scientific">Knipowitschia caucasica</name>
    <name type="common">Caucasian dwarf goby</name>
    <name type="synonym">Pomatoschistus caucasicus</name>
    <dbReference type="NCBI Taxonomy" id="637954"/>
    <lineage>
        <taxon>Eukaryota</taxon>
        <taxon>Metazoa</taxon>
        <taxon>Chordata</taxon>
        <taxon>Craniata</taxon>
        <taxon>Vertebrata</taxon>
        <taxon>Euteleostomi</taxon>
        <taxon>Actinopterygii</taxon>
        <taxon>Neopterygii</taxon>
        <taxon>Teleostei</taxon>
        <taxon>Neoteleostei</taxon>
        <taxon>Acanthomorphata</taxon>
        <taxon>Gobiaria</taxon>
        <taxon>Gobiiformes</taxon>
        <taxon>Gobioidei</taxon>
        <taxon>Gobiidae</taxon>
        <taxon>Gobiinae</taxon>
        <taxon>Knipowitschia</taxon>
    </lineage>
</organism>
<evidence type="ECO:0000313" key="2">
    <source>
        <dbReference type="EMBL" id="CAL1570455.1"/>
    </source>
</evidence>
<dbReference type="EMBL" id="OZ035832">
    <property type="protein sequence ID" value="CAL1570455.1"/>
    <property type="molecule type" value="Genomic_DNA"/>
</dbReference>
<dbReference type="AlphaFoldDB" id="A0AAV2IZH6"/>
<accession>A0AAV2IZH6</accession>
<gene>
    <name evidence="2" type="ORF">KC01_LOCUS2752</name>
</gene>
<reference evidence="2 3" key="1">
    <citation type="submission" date="2024-04" db="EMBL/GenBank/DDBJ databases">
        <authorList>
            <person name="Waldvogel A.-M."/>
            <person name="Schoenle A."/>
        </authorList>
    </citation>
    <scope>NUCLEOTIDE SEQUENCE [LARGE SCALE GENOMIC DNA]</scope>
</reference>
<dbReference type="PANTHER" id="PTHR47236">
    <property type="entry name" value="GENE, 32742-RELATED-RELATED"/>
    <property type="match status" value="1"/>
</dbReference>
<dbReference type="Proteomes" id="UP001497482">
    <property type="component" value="Chromosome 10"/>
</dbReference>
<keyword evidence="3" id="KW-1185">Reference proteome</keyword>
<feature type="compositionally biased region" description="Polar residues" evidence="1">
    <location>
        <begin position="316"/>
        <end position="327"/>
    </location>
</feature>